<reference evidence="19 20" key="1">
    <citation type="journal article" date="2014" name="Int. J. Syst. Evol. Microbiol.">
        <title>Celeribacter indicus sp. nov., a polycyclic aromatic hydrocarbon-degrading bacterium from deep-sea sediment and reclassification of Huaishuia halophila as Celeribacter halophilus comb. nov.</title>
        <authorList>
            <person name="Lai Q."/>
            <person name="Cao J."/>
            <person name="Yuan J."/>
            <person name="Li F."/>
            <person name="Shao Z."/>
        </authorList>
    </citation>
    <scope>NUCLEOTIDE SEQUENCE [LARGE SCALE GENOMIC DNA]</scope>
    <source>
        <strain evidence="19">P73</strain>
    </source>
</reference>
<evidence type="ECO:0000256" key="5">
    <source>
        <dbReference type="ARBA" id="ARBA00022763"/>
    </source>
</evidence>
<dbReference type="Pfam" id="PF12344">
    <property type="entry name" value="UvrB"/>
    <property type="match status" value="1"/>
</dbReference>
<evidence type="ECO:0000259" key="18">
    <source>
        <dbReference type="PROSITE" id="PS51194"/>
    </source>
</evidence>
<dbReference type="SUPFAM" id="SSF52540">
    <property type="entry name" value="P-loop containing nucleoside triphosphate hydrolases"/>
    <property type="match status" value="2"/>
</dbReference>
<dbReference type="PROSITE" id="PS51194">
    <property type="entry name" value="HELICASE_CTER"/>
    <property type="match status" value="1"/>
</dbReference>
<dbReference type="Pfam" id="PF04851">
    <property type="entry name" value="ResIII"/>
    <property type="match status" value="1"/>
</dbReference>
<dbReference type="GO" id="GO:0005524">
    <property type="term" value="F:ATP binding"/>
    <property type="evidence" value="ECO:0007669"/>
    <property type="project" value="UniProtKB-UniRule"/>
</dbReference>
<dbReference type="AlphaFoldDB" id="A0A0B5DZ61"/>
<keyword evidence="5 13" id="KW-0227">DNA damage</keyword>
<evidence type="ECO:0000256" key="9">
    <source>
        <dbReference type="ARBA" id="ARBA00023204"/>
    </source>
</evidence>
<feature type="domain" description="UVR" evidence="16">
    <location>
        <begin position="644"/>
        <end position="679"/>
    </location>
</feature>
<dbReference type="PROSITE" id="PS50151">
    <property type="entry name" value="UVR"/>
    <property type="match status" value="1"/>
</dbReference>
<dbReference type="EMBL" id="CP004393">
    <property type="protein sequence ID" value="AJE48284.1"/>
    <property type="molecule type" value="Genomic_DNA"/>
</dbReference>
<dbReference type="InterPro" id="IPR004807">
    <property type="entry name" value="UvrB"/>
</dbReference>
<dbReference type="Pfam" id="PF00271">
    <property type="entry name" value="Helicase_C"/>
    <property type="match status" value="1"/>
</dbReference>
<dbReference type="HOGENOM" id="CLU_009621_2_1_5"/>
<feature type="region of interest" description="Disordered" evidence="15">
    <location>
        <begin position="693"/>
        <end position="727"/>
    </location>
</feature>
<dbReference type="Proteomes" id="UP000031521">
    <property type="component" value="Chromosome"/>
</dbReference>
<comment type="subcellular location">
    <subcellularLocation>
        <location evidence="1 13 14">Cytoplasm</location>
    </subcellularLocation>
</comment>
<evidence type="ECO:0000256" key="15">
    <source>
        <dbReference type="SAM" id="MobiDB-lite"/>
    </source>
</evidence>
<dbReference type="Pfam" id="PF17757">
    <property type="entry name" value="UvrB_inter"/>
    <property type="match status" value="1"/>
</dbReference>
<dbReference type="SMART" id="SM00490">
    <property type="entry name" value="HELICc"/>
    <property type="match status" value="1"/>
</dbReference>
<keyword evidence="10 13" id="KW-0742">SOS response</keyword>
<dbReference type="Gene3D" id="6.10.140.240">
    <property type="match status" value="1"/>
</dbReference>
<dbReference type="STRING" id="1208324.P73_3569"/>
<dbReference type="RefSeq" id="WP_043870646.1">
    <property type="nucleotide sequence ID" value="NZ_CP004393.1"/>
</dbReference>
<dbReference type="InterPro" id="IPR041471">
    <property type="entry name" value="UvrB_inter"/>
</dbReference>
<dbReference type="NCBIfam" id="TIGR00631">
    <property type="entry name" value="uvrb"/>
    <property type="match status" value="1"/>
</dbReference>
<comment type="domain">
    <text evidence="13">The beta-hairpin motif is involved in DNA binding.</text>
</comment>
<evidence type="ECO:0000313" key="19">
    <source>
        <dbReference type="EMBL" id="AJE48284.1"/>
    </source>
</evidence>
<dbReference type="GO" id="GO:0005737">
    <property type="term" value="C:cytoplasm"/>
    <property type="evidence" value="ECO:0007669"/>
    <property type="project" value="UniProtKB-SubCell"/>
</dbReference>
<evidence type="ECO:0000259" key="16">
    <source>
        <dbReference type="PROSITE" id="PS50151"/>
    </source>
</evidence>
<dbReference type="InterPro" id="IPR027417">
    <property type="entry name" value="P-loop_NTPase"/>
</dbReference>
<dbReference type="Gene3D" id="4.10.860.10">
    <property type="entry name" value="UVR domain"/>
    <property type="match status" value="1"/>
</dbReference>
<protein>
    <recommendedName>
        <fullName evidence="12 13">UvrABC system protein B</fullName>
        <shortName evidence="13">Protein UvrB</shortName>
    </recommendedName>
    <alternativeName>
        <fullName evidence="13">Excinuclease ABC subunit B</fullName>
    </alternativeName>
</protein>
<dbReference type="InterPro" id="IPR014001">
    <property type="entry name" value="Helicase_ATP-bd"/>
</dbReference>
<dbReference type="InterPro" id="IPR001650">
    <property type="entry name" value="Helicase_C-like"/>
</dbReference>
<dbReference type="SUPFAM" id="SSF46600">
    <property type="entry name" value="C-terminal UvrC-binding domain of UvrB"/>
    <property type="match status" value="1"/>
</dbReference>
<dbReference type="GO" id="GO:0009380">
    <property type="term" value="C:excinuclease repair complex"/>
    <property type="evidence" value="ECO:0007669"/>
    <property type="project" value="InterPro"/>
</dbReference>
<evidence type="ECO:0000256" key="6">
    <source>
        <dbReference type="ARBA" id="ARBA00022769"/>
    </source>
</evidence>
<dbReference type="InterPro" id="IPR001943">
    <property type="entry name" value="UVR_dom"/>
</dbReference>
<feature type="short sequence motif" description="Beta-hairpin" evidence="13">
    <location>
        <begin position="112"/>
        <end position="135"/>
    </location>
</feature>
<keyword evidence="4 13" id="KW-0547">Nucleotide-binding</keyword>
<dbReference type="NCBIfam" id="NF003673">
    <property type="entry name" value="PRK05298.1"/>
    <property type="match status" value="1"/>
</dbReference>
<feature type="domain" description="Helicase ATP-binding" evidence="17">
    <location>
        <begin position="46"/>
        <end position="197"/>
    </location>
</feature>
<dbReference type="HAMAP" id="MF_00204">
    <property type="entry name" value="UvrB"/>
    <property type="match status" value="1"/>
</dbReference>
<keyword evidence="7 13" id="KW-0067">ATP-binding</keyword>
<dbReference type="Gene3D" id="3.40.50.300">
    <property type="entry name" value="P-loop containing nucleotide triphosphate hydrolases"/>
    <property type="match status" value="3"/>
</dbReference>
<dbReference type="CDD" id="cd18790">
    <property type="entry name" value="SF2_C_UvrB"/>
    <property type="match status" value="1"/>
</dbReference>
<dbReference type="GO" id="GO:0003677">
    <property type="term" value="F:DNA binding"/>
    <property type="evidence" value="ECO:0007669"/>
    <property type="project" value="UniProtKB-UniRule"/>
</dbReference>
<dbReference type="OrthoDB" id="9806651at2"/>
<keyword evidence="20" id="KW-1185">Reference proteome</keyword>
<dbReference type="CDD" id="cd17916">
    <property type="entry name" value="DEXHc_UvrB"/>
    <property type="match status" value="1"/>
</dbReference>
<keyword evidence="8 13" id="KW-0267">Excision nuclease</keyword>
<keyword evidence="3 13" id="KW-0963">Cytoplasm</keyword>
<evidence type="ECO:0000256" key="11">
    <source>
        <dbReference type="ARBA" id="ARBA00026033"/>
    </source>
</evidence>
<dbReference type="GO" id="GO:0009381">
    <property type="term" value="F:excinuclease ABC activity"/>
    <property type="evidence" value="ECO:0007669"/>
    <property type="project" value="UniProtKB-UniRule"/>
</dbReference>
<evidence type="ECO:0000256" key="14">
    <source>
        <dbReference type="RuleBase" id="RU003587"/>
    </source>
</evidence>
<evidence type="ECO:0000256" key="8">
    <source>
        <dbReference type="ARBA" id="ARBA00022881"/>
    </source>
</evidence>
<dbReference type="InterPro" id="IPR036876">
    <property type="entry name" value="UVR_dom_sf"/>
</dbReference>
<evidence type="ECO:0000256" key="4">
    <source>
        <dbReference type="ARBA" id="ARBA00022741"/>
    </source>
</evidence>
<comment type="function">
    <text evidence="13">The UvrABC repair system catalyzes the recognition and processing of DNA lesions. A damage recognition complex composed of 2 UvrA and 2 UvrB subunits scans DNA for abnormalities. Upon binding of the UvrA(2)B(2) complex to a putative damaged site, the DNA wraps around one UvrB monomer. DNA wrap is dependent on ATP binding by UvrB and probably causes local melting of the DNA helix, facilitating insertion of UvrB beta-hairpin between the DNA strands. Then UvrB probes one DNA strand for the presence of a lesion. If a lesion is found the UvrA subunits dissociate and the UvrB-DNA preincision complex is formed. This complex is subsequently bound by UvrC and the second UvrB is released. If no lesion is found, the DNA wraps around the other UvrB subunit that will check the other stand for damage.</text>
</comment>
<sequence>MDLPMMSAPAAELKSRPKLEGGKRFVMHSSFEPSGDQPTAIAEIAAAIEAGERDQVLLGATGTGKTFTMAKVIEATQRPAIVLAPNKTLAAQLYGEFKGFFPENAVEYFVSYYDYYQPEAYVPRSDTFIEKESQINEQIDRMRHSATRALLERDDVIIVASVSCIYGLGSPELYMAMTMDLEAGKSYDQRQIMGDLVAQQYRRNDAAFDRGSFRVRGDSLEIWPAHLEDRAWRLSFFGEELESITEFDPLTGKKTDGFEKIRIYANSHYVTPKPTLKQAITGIRTELKQRLTQLTDEGKLLEAQRLEQRTNFDLEMLEASGFCNGIENYSRYLTGRAPGEPPPTLFEFIPDTAIVFADESHVSVPQIGGMYRGDYRRKFTLAEHGFRLPSCMDNRPLKFEEWDAMRPQSVFVSATPAAWELEQTGGVFTEQIIRPTGLLDPVVEIRPVETQVDDLLDEARRMADLGRRVLVTTLTKRMAEDLTEYLHEQGVRVRYMHSDIDTIERIEILRDLRLGAFDVLIGINLLREGLDIPECGLVAILDADKEGFLRSETSLIQTIGRAARNAEGRVILYADRITGSMERAMAETDRRREKQMAYNEAHGITPETVKKNVEDILAGLYRGDVDMNRVTATIDKPAAGQNLQAVLDGLKTDMRKAAENLEFEEAARLRDEIKRLETVDLVLHDDPMARQTAVDQAVDTAKKASGRSTAGRPGQRGGTAGRRRRKG</sequence>
<evidence type="ECO:0000256" key="7">
    <source>
        <dbReference type="ARBA" id="ARBA00022840"/>
    </source>
</evidence>
<organism evidence="19 20">
    <name type="scientific">Celeribacter indicus</name>
    <dbReference type="NCBI Taxonomy" id="1208324"/>
    <lineage>
        <taxon>Bacteria</taxon>
        <taxon>Pseudomonadati</taxon>
        <taxon>Pseudomonadota</taxon>
        <taxon>Alphaproteobacteria</taxon>
        <taxon>Rhodobacterales</taxon>
        <taxon>Roseobacteraceae</taxon>
        <taxon>Celeribacter</taxon>
    </lineage>
</organism>
<dbReference type="Pfam" id="PF02151">
    <property type="entry name" value="UVR"/>
    <property type="match status" value="1"/>
</dbReference>
<dbReference type="GO" id="GO:0006289">
    <property type="term" value="P:nucleotide-excision repair"/>
    <property type="evidence" value="ECO:0007669"/>
    <property type="project" value="UniProtKB-UniRule"/>
</dbReference>
<evidence type="ECO:0000256" key="3">
    <source>
        <dbReference type="ARBA" id="ARBA00022490"/>
    </source>
</evidence>
<evidence type="ECO:0000313" key="20">
    <source>
        <dbReference type="Proteomes" id="UP000031521"/>
    </source>
</evidence>
<comment type="subunit">
    <text evidence="11 13 14">Forms a heterotetramer with UvrA during the search for lesions. Interacts with UvrC in an incision complex.</text>
</comment>
<feature type="domain" description="Helicase C-terminal" evidence="18">
    <location>
        <begin position="451"/>
        <end position="617"/>
    </location>
</feature>
<dbReference type="GO" id="GO:0009432">
    <property type="term" value="P:SOS response"/>
    <property type="evidence" value="ECO:0007669"/>
    <property type="project" value="UniProtKB-UniRule"/>
</dbReference>
<proteinExistence type="inferred from homology"/>
<evidence type="ECO:0000256" key="1">
    <source>
        <dbReference type="ARBA" id="ARBA00004496"/>
    </source>
</evidence>
<dbReference type="InterPro" id="IPR024759">
    <property type="entry name" value="UvrB_YAD/RRR_dom"/>
</dbReference>
<evidence type="ECO:0000256" key="12">
    <source>
        <dbReference type="ARBA" id="ARBA00029504"/>
    </source>
</evidence>
<dbReference type="PROSITE" id="PS51192">
    <property type="entry name" value="HELICASE_ATP_BIND_1"/>
    <property type="match status" value="1"/>
</dbReference>
<evidence type="ECO:0000256" key="10">
    <source>
        <dbReference type="ARBA" id="ARBA00023236"/>
    </source>
</evidence>
<dbReference type="SMART" id="SM00487">
    <property type="entry name" value="DEXDc"/>
    <property type="match status" value="1"/>
</dbReference>
<dbReference type="KEGG" id="cid:P73_3569"/>
<keyword evidence="6 13" id="KW-0228">DNA excision</keyword>
<name>A0A0B5DZ61_9RHOB</name>
<evidence type="ECO:0000256" key="2">
    <source>
        <dbReference type="ARBA" id="ARBA00008533"/>
    </source>
</evidence>
<comment type="similarity">
    <text evidence="2 13 14">Belongs to the UvrB family.</text>
</comment>
<dbReference type="PANTHER" id="PTHR24029:SF0">
    <property type="entry name" value="UVRABC SYSTEM PROTEIN B"/>
    <property type="match status" value="1"/>
</dbReference>
<dbReference type="PANTHER" id="PTHR24029">
    <property type="entry name" value="UVRABC SYSTEM PROTEIN B"/>
    <property type="match status" value="1"/>
</dbReference>
<gene>
    <name evidence="13" type="primary">uvrB</name>
    <name evidence="19" type="ORF">P73_3569</name>
</gene>
<accession>A0A0B5DZ61</accession>
<feature type="binding site" evidence="13">
    <location>
        <begin position="59"/>
        <end position="66"/>
    </location>
    <ligand>
        <name>ATP</name>
        <dbReference type="ChEBI" id="CHEBI:30616"/>
    </ligand>
</feature>
<evidence type="ECO:0000259" key="17">
    <source>
        <dbReference type="PROSITE" id="PS51192"/>
    </source>
</evidence>
<evidence type="ECO:0000256" key="13">
    <source>
        <dbReference type="HAMAP-Rule" id="MF_00204"/>
    </source>
</evidence>
<dbReference type="InterPro" id="IPR006935">
    <property type="entry name" value="Helicase/UvrB_N"/>
</dbReference>
<dbReference type="GO" id="GO:0016887">
    <property type="term" value="F:ATP hydrolysis activity"/>
    <property type="evidence" value="ECO:0007669"/>
    <property type="project" value="InterPro"/>
</dbReference>
<keyword evidence="9 13" id="KW-0234">DNA repair</keyword>